<gene>
    <name evidence="2" type="ORF">EZS28_018247</name>
</gene>
<evidence type="ECO:0000256" key="1">
    <source>
        <dbReference type="SAM" id="MobiDB-lite"/>
    </source>
</evidence>
<proteinExistence type="predicted"/>
<sequence>MRKSLASHTVTRFQTVFATYRLHIDILNRPPPEEQQKVKRGSGSLMRLTSFYEFKIQRKQANQQNNAIHIDMECDFGSGTGDQQEDFQEDFVNEQNKGGDSYIRNLSQDPNGG</sequence>
<dbReference type="Proteomes" id="UP000324800">
    <property type="component" value="Unassembled WGS sequence"/>
</dbReference>
<protein>
    <submittedName>
        <fullName evidence="2">Uncharacterized protein</fullName>
    </submittedName>
</protein>
<comment type="caution">
    <text evidence="2">The sequence shown here is derived from an EMBL/GenBank/DDBJ whole genome shotgun (WGS) entry which is preliminary data.</text>
</comment>
<accession>A0A5J4VU71</accession>
<dbReference type="AlphaFoldDB" id="A0A5J4VU71"/>
<feature type="region of interest" description="Disordered" evidence="1">
    <location>
        <begin position="76"/>
        <end position="113"/>
    </location>
</feature>
<feature type="compositionally biased region" description="Polar residues" evidence="1">
    <location>
        <begin position="93"/>
        <end position="113"/>
    </location>
</feature>
<name>A0A5J4VU71_9EUKA</name>
<feature type="non-terminal residue" evidence="2">
    <location>
        <position position="113"/>
    </location>
</feature>
<evidence type="ECO:0000313" key="2">
    <source>
        <dbReference type="EMBL" id="KAA6386224.1"/>
    </source>
</evidence>
<evidence type="ECO:0000313" key="3">
    <source>
        <dbReference type="Proteomes" id="UP000324800"/>
    </source>
</evidence>
<organism evidence="2 3">
    <name type="scientific">Streblomastix strix</name>
    <dbReference type="NCBI Taxonomy" id="222440"/>
    <lineage>
        <taxon>Eukaryota</taxon>
        <taxon>Metamonada</taxon>
        <taxon>Preaxostyla</taxon>
        <taxon>Oxymonadida</taxon>
        <taxon>Streblomastigidae</taxon>
        <taxon>Streblomastix</taxon>
    </lineage>
</organism>
<dbReference type="EMBL" id="SNRW01004898">
    <property type="protein sequence ID" value="KAA6386224.1"/>
    <property type="molecule type" value="Genomic_DNA"/>
</dbReference>
<feature type="compositionally biased region" description="Acidic residues" evidence="1">
    <location>
        <begin position="83"/>
        <end position="92"/>
    </location>
</feature>
<reference evidence="2 3" key="1">
    <citation type="submission" date="2019-03" db="EMBL/GenBank/DDBJ databases">
        <title>Single cell metagenomics reveals metabolic interactions within the superorganism composed of flagellate Streblomastix strix and complex community of Bacteroidetes bacteria on its surface.</title>
        <authorList>
            <person name="Treitli S.C."/>
            <person name="Kolisko M."/>
            <person name="Husnik F."/>
            <person name="Keeling P."/>
            <person name="Hampl V."/>
        </authorList>
    </citation>
    <scope>NUCLEOTIDE SEQUENCE [LARGE SCALE GENOMIC DNA]</scope>
    <source>
        <strain evidence="2">ST1C</strain>
    </source>
</reference>